<dbReference type="EMBL" id="WCRW01000004">
    <property type="protein sequence ID" value="KAB4457301.1"/>
    <property type="molecule type" value="Genomic_DNA"/>
</dbReference>
<dbReference type="InterPro" id="IPR001296">
    <property type="entry name" value="Glyco_trans_1"/>
</dbReference>
<feature type="domain" description="Glycosyltransferase subfamily 4-like N-terminal" evidence="2">
    <location>
        <begin position="27"/>
        <end position="206"/>
    </location>
</feature>
<dbReference type="PANTHER" id="PTHR45947:SF3">
    <property type="entry name" value="SULFOQUINOVOSYL TRANSFERASE SQD2"/>
    <property type="match status" value="1"/>
</dbReference>
<accession>A0A7J5K0B3</accession>
<dbReference type="PANTHER" id="PTHR45947">
    <property type="entry name" value="SULFOQUINOVOSYL TRANSFERASE SQD2"/>
    <property type="match status" value="1"/>
</dbReference>
<gene>
    <name evidence="3" type="ORF">GAN75_07910</name>
</gene>
<dbReference type="RefSeq" id="WP_008761452.1">
    <property type="nucleotide sequence ID" value="NZ_CP072224.1"/>
</dbReference>
<dbReference type="SUPFAM" id="SSF53756">
    <property type="entry name" value="UDP-Glycosyltransferase/glycogen phosphorylase"/>
    <property type="match status" value="1"/>
</dbReference>
<dbReference type="CDD" id="cd03794">
    <property type="entry name" value="GT4_WbuB-like"/>
    <property type="match status" value="1"/>
</dbReference>
<sequence length="413" mass="47067">MRILLLPSYFLPEGVASPYISWNRNQAFIDAGWSIVVFTPLPSRDITSEVRNEYKKKRMETMFDGKMVVHRFSLMPEGKNSLIRAFRYFVQNLKQFRKAVFTKDGRSCDVMLIASTPPTQGAMAAIVKLFTKKPFVYNLQDIFPDSLIGAGMTHKGSLLWKFGRIVENFTYKHADKIIVISEGFKRNIMAKGVPEEKIVVVYNWVDQNAVKNVARKDNKLFDKYHLDRNKFYITYSGNIGLTQNMDLLLDVAKGLEDNEEIQFVLIGEGAYKEQVKEIIDRDNIKNVTLLPFQPYEDISHVFSLGDVGIIISKPGVGENSVPSKTWSIMSASRPVLANFDENEIKTILSENECGVFTKAGDKQAFTDAILELCRNREMCRKYGENGRKFVMENLTREIGTQKYIDVIKSVAKG</sequence>
<evidence type="ECO:0000259" key="2">
    <source>
        <dbReference type="Pfam" id="PF13439"/>
    </source>
</evidence>
<feature type="domain" description="Glycosyl transferase family 1" evidence="1">
    <location>
        <begin position="219"/>
        <end position="388"/>
    </location>
</feature>
<keyword evidence="3" id="KW-0808">Transferase</keyword>
<proteinExistence type="predicted"/>
<dbReference type="AlphaFoldDB" id="A0A7J5K0B3"/>
<dbReference type="InterPro" id="IPR028098">
    <property type="entry name" value="Glyco_trans_4-like_N"/>
</dbReference>
<evidence type="ECO:0000313" key="3">
    <source>
        <dbReference type="EMBL" id="KAB4457301.1"/>
    </source>
</evidence>
<name>A0A7J5K0B3_BACT4</name>
<dbReference type="Proteomes" id="UP000436825">
    <property type="component" value="Unassembled WGS sequence"/>
</dbReference>
<evidence type="ECO:0000259" key="1">
    <source>
        <dbReference type="Pfam" id="PF00534"/>
    </source>
</evidence>
<protein>
    <submittedName>
        <fullName evidence="3">Glycosyltransferase family 4 protein</fullName>
    </submittedName>
</protein>
<dbReference type="Pfam" id="PF13439">
    <property type="entry name" value="Glyco_transf_4"/>
    <property type="match status" value="1"/>
</dbReference>
<dbReference type="Pfam" id="PF00534">
    <property type="entry name" value="Glycos_transf_1"/>
    <property type="match status" value="1"/>
</dbReference>
<organism evidence="3 4">
    <name type="scientific">Bacteroides thetaiotaomicron</name>
    <dbReference type="NCBI Taxonomy" id="818"/>
    <lineage>
        <taxon>Bacteria</taxon>
        <taxon>Pseudomonadati</taxon>
        <taxon>Bacteroidota</taxon>
        <taxon>Bacteroidia</taxon>
        <taxon>Bacteroidales</taxon>
        <taxon>Bacteroidaceae</taxon>
        <taxon>Bacteroides</taxon>
    </lineage>
</organism>
<dbReference type="GO" id="GO:0016758">
    <property type="term" value="F:hexosyltransferase activity"/>
    <property type="evidence" value="ECO:0007669"/>
    <property type="project" value="TreeGrafter"/>
</dbReference>
<dbReference type="InterPro" id="IPR050194">
    <property type="entry name" value="Glycosyltransferase_grp1"/>
</dbReference>
<evidence type="ECO:0000313" key="4">
    <source>
        <dbReference type="Proteomes" id="UP000436825"/>
    </source>
</evidence>
<reference evidence="3 4" key="1">
    <citation type="journal article" date="2019" name="Nat. Med.">
        <title>A library of human gut bacterial isolates paired with longitudinal multiomics data enables mechanistic microbiome research.</title>
        <authorList>
            <person name="Poyet M."/>
            <person name="Groussin M."/>
            <person name="Gibbons S.M."/>
            <person name="Avila-Pacheco J."/>
            <person name="Jiang X."/>
            <person name="Kearney S.M."/>
            <person name="Perrotta A.R."/>
            <person name="Berdy B."/>
            <person name="Zhao S."/>
            <person name="Lieberman T.D."/>
            <person name="Swanson P.K."/>
            <person name="Smith M."/>
            <person name="Roesemann S."/>
            <person name="Alexander J.E."/>
            <person name="Rich S.A."/>
            <person name="Livny J."/>
            <person name="Vlamakis H."/>
            <person name="Clish C."/>
            <person name="Bullock K."/>
            <person name="Deik A."/>
            <person name="Scott J."/>
            <person name="Pierce K.A."/>
            <person name="Xavier R.J."/>
            <person name="Alm E.J."/>
        </authorList>
    </citation>
    <scope>NUCLEOTIDE SEQUENCE [LARGE SCALE GENOMIC DNA]</scope>
    <source>
        <strain evidence="3 4">BIOML-A160</strain>
    </source>
</reference>
<comment type="caution">
    <text evidence="3">The sequence shown here is derived from an EMBL/GenBank/DDBJ whole genome shotgun (WGS) entry which is preliminary data.</text>
</comment>
<dbReference type="Gene3D" id="3.40.50.2000">
    <property type="entry name" value="Glycogen Phosphorylase B"/>
    <property type="match status" value="2"/>
</dbReference>